<accession>L8GYX6</accession>
<proteinExistence type="predicted"/>
<dbReference type="AlphaFoldDB" id="L8GYX6"/>
<sequence length="166" mass="19135">MQVSIYMHDLGINQNNYLDAAYSSPATLNLDHLAPPHISSFFIILFCHTNCPFNTIWIGAPYCYLSHIPLPPANKDNIRASNLALMAKNKVLLHPCFYSFLLTSIDFPATTEDYIHTVYDTQPTYNMLLPISIIMNFWYLLPFTNKASNFKYPPKDYMTWAMHFLA</sequence>
<reference evidence="1 2" key="1">
    <citation type="journal article" date="2013" name="Genome Biol.">
        <title>Genome of Acanthamoeba castellanii highlights extensive lateral gene transfer and early evolution of tyrosine kinase signaling.</title>
        <authorList>
            <person name="Clarke M."/>
            <person name="Lohan A.J."/>
            <person name="Liu B."/>
            <person name="Lagkouvardos I."/>
            <person name="Roy S."/>
            <person name="Zafar N."/>
            <person name="Bertelli C."/>
            <person name="Schilde C."/>
            <person name="Kianianmomeni A."/>
            <person name="Burglin T.R."/>
            <person name="Frech C."/>
            <person name="Turcotte B."/>
            <person name="Kopec K.O."/>
            <person name="Synnott J.M."/>
            <person name="Choo C."/>
            <person name="Paponov I."/>
            <person name="Finkler A."/>
            <person name="Soon Heng Tan C."/>
            <person name="Hutchins A.P."/>
            <person name="Weinmeier T."/>
            <person name="Rattei T."/>
            <person name="Chu J.S."/>
            <person name="Gimenez G."/>
            <person name="Irimia M."/>
            <person name="Rigden D.J."/>
            <person name="Fitzpatrick D.A."/>
            <person name="Lorenzo-Morales J."/>
            <person name="Bateman A."/>
            <person name="Chiu C.H."/>
            <person name="Tang P."/>
            <person name="Hegemann P."/>
            <person name="Fromm H."/>
            <person name="Raoult D."/>
            <person name="Greub G."/>
            <person name="Miranda-Saavedra D."/>
            <person name="Chen N."/>
            <person name="Nash P."/>
            <person name="Ginger M.L."/>
            <person name="Horn M."/>
            <person name="Schaap P."/>
            <person name="Caler L."/>
            <person name="Loftus B."/>
        </authorList>
    </citation>
    <scope>NUCLEOTIDE SEQUENCE [LARGE SCALE GENOMIC DNA]</scope>
    <source>
        <strain evidence="1 2">Neff</strain>
    </source>
</reference>
<evidence type="ECO:0000313" key="1">
    <source>
        <dbReference type="EMBL" id="ELR17316.1"/>
    </source>
</evidence>
<gene>
    <name evidence="1" type="ORF">ACA1_060430</name>
</gene>
<dbReference type="Proteomes" id="UP000011083">
    <property type="component" value="Unassembled WGS sequence"/>
</dbReference>
<organism evidence="1 2">
    <name type="scientific">Acanthamoeba castellanii (strain ATCC 30010 / Neff)</name>
    <dbReference type="NCBI Taxonomy" id="1257118"/>
    <lineage>
        <taxon>Eukaryota</taxon>
        <taxon>Amoebozoa</taxon>
        <taxon>Discosea</taxon>
        <taxon>Longamoebia</taxon>
        <taxon>Centramoebida</taxon>
        <taxon>Acanthamoebidae</taxon>
        <taxon>Acanthamoeba</taxon>
    </lineage>
</organism>
<dbReference type="VEuPathDB" id="AmoebaDB:ACA1_060430"/>
<dbReference type="RefSeq" id="XP_004339329.1">
    <property type="nucleotide sequence ID" value="XM_004339281.1"/>
</dbReference>
<dbReference type="EMBL" id="KB007974">
    <property type="protein sequence ID" value="ELR17316.1"/>
    <property type="molecule type" value="Genomic_DNA"/>
</dbReference>
<keyword evidence="2" id="KW-1185">Reference proteome</keyword>
<protein>
    <submittedName>
        <fullName evidence="1">Uncharacterized protein</fullName>
    </submittedName>
</protein>
<evidence type="ECO:0000313" key="2">
    <source>
        <dbReference type="Proteomes" id="UP000011083"/>
    </source>
</evidence>
<name>L8GYX6_ACACF</name>
<dbReference type="GeneID" id="14917891"/>
<dbReference type="KEGG" id="acan:ACA1_060430"/>